<dbReference type="GO" id="GO:0005886">
    <property type="term" value="C:plasma membrane"/>
    <property type="evidence" value="ECO:0007669"/>
    <property type="project" value="UniProtKB-SubCell"/>
</dbReference>
<evidence type="ECO:0000256" key="4">
    <source>
        <dbReference type="ARBA" id="ARBA00022989"/>
    </source>
</evidence>
<keyword evidence="2" id="KW-1003">Cell membrane</keyword>
<dbReference type="NCBIfam" id="TIGR02737">
    <property type="entry name" value="caa3_CtaG"/>
    <property type="match status" value="1"/>
</dbReference>
<comment type="subcellular location">
    <subcellularLocation>
        <location evidence="1">Cell membrane</location>
        <topology evidence="1">Multi-pass membrane protein</topology>
    </subcellularLocation>
</comment>
<dbReference type="InterPro" id="IPR019108">
    <property type="entry name" value="Caa3_assmbl_CtaG-rel"/>
</dbReference>
<feature type="transmembrane region" description="Helical" evidence="6">
    <location>
        <begin position="6"/>
        <end position="30"/>
    </location>
</feature>
<dbReference type="Pfam" id="PF09678">
    <property type="entry name" value="Caa3_CtaG"/>
    <property type="match status" value="1"/>
</dbReference>
<dbReference type="EMBL" id="SNYJ01000002">
    <property type="protein sequence ID" value="TDQ42287.1"/>
    <property type="molecule type" value="Genomic_DNA"/>
</dbReference>
<evidence type="ECO:0000256" key="2">
    <source>
        <dbReference type="ARBA" id="ARBA00022475"/>
    </source>
</evidence>
<accession>A0A4V3D619</accession>
<gene>
    <name evidence="7" type="ORF">EV213_102318</name>
</gene>
<reference evidence="7 8" key="1">
    <citation type="submission" date="2019-03" db="EMBL/GenBank/DDBJ databases">
        <title>Genomic Encyclopedia of Type Strains, Phase IV (KMG-IV): sequencing the most valuable type-strain genomes for metagenomic binning, comparative biology and taxonomic classification.</title>
        <authorList>
            <person name="Goeker M."/>
        </authorList>
    </citation>
    <scope>NUCLEOTIDE SEQUENCE [LARGE SCALE GENOMIC DNA]</scope>
    <source>
        <strain evidence="7 8">DSM 28697</strain>
    </source>
</reference>
<keyword evidence="8" id="KW-1185">Reference proteome</keyword>
<keyword evidence="4 6" id="KW-1133">Transmembrane helix</keyword>
<evidence type="ECO:0000256" key="1">
    <source>
        <dbReference type="ARBA" id="ARBA00004651"/>
    </source>
</evidence>
<feature type="transmembrane region" description="Helical" evidence="6">
    <location>
        <begin position="148"/>
        <end position="167"/>
    </location>
</feature>
<feature type="transmembrane region" description="Helical" evidence="6">
    <location>
        <begin position="261"/>
        <end position="279"/>
    </location>
</feature>
<evidence type="ECO:0000313" key="7">
    <source>
        <dbReference type="EMBL" id="TDQ42287.1"/>
    </source>
</evidence>
<organism evidence="7 8">
    <name type="scientific">Aureibacillus halotolerans</name>
    <dbReference type="NCBI Taxonomy" id="1508390"/>
    <lineage>
        <taxon>Bacteria</taxon>
        <taxon>Bacillati</taxon>
        <taxon>Bacillota</taxon>
        <taxon>Bacilli</taxon>
        <taxon>Bacillales</taxon>
        <taxon>Bacillaceae</taxon>
        <taxon>Aureibacillus</taxon>
    </lineage>
</organism>
<feature type="transmembrane region" description="Helical" evidence="6">
    <location>
        <begin position="83"/>
        <end position="102"/>
    </location>
</feature>
<proteinExistence type="predicted"/>
<evidence type="ECO:0000313" key="8">
    <source>
        <dbReference type="Proteomes" id="UP000295632"/>
    </source>
</evidence>
<dbReference type="RefSeq" id="WP_133579166.1">
    <property type="nucleotide sequence ID" value="NZ_SNYJ01000002.1"/>
</dbReference>
<comment type="caution">
    <text evidence="7">The sequence shown here is derived from an EMBL/GenBank/DDBJ whole genome shotgun (WGS) entry which is preliminary data.</text>
</comment>
<feature type="transmembrane region" description="Helical" evidence="6">
    <location>
        <begin position="187"/>
        <end position="205"/>
    </location>
</feature>
<dbReference type="Proteomes" id="UP000295632">
    <property type="component" value="Unassembled WGS sequence"/>
</dbReference>
<evidence type="ECO:0000256" key="6">
    <source>
        <dbReference type="SAM" id="Phobius"/>
    </source>
</evidence>
<evidence type="ECO:0000256" key="5">
    <source>
        <dbReference type="ARBA" id="ARBA00023136"/>
    </source>
</evidence>
<feature type="transmembrane region" description="Helical" evidence="6">
    <location>
        <begin position="114"/>
        <end position="136"/>
    </location>
</feature>
<protein>
    <submittedName>
        <fullName evidence="7">Putative membrane protein</fullName>
    </submittedName>
</protein>
<name>A0A4V3D619_9BACI</name>
<dbReference type="OrthoDB" id="128422at2"/>
<dbReference type="InterPro" id="IPR014108">
    <property type="entry name" value="Caa3-assmbl_CtaG"/>
</dbReference>
<keyword evidence="5 6" id="KW-0472">Membrane</keyword>
<keyword evidence="3 6" id="KW-0812">Transmembrane</keyword>
<sequence>MSIDIFGFVALWSPYYFMFVLSLLIAYFVFTGPLRDNFKDAAPPTTKEQSYFVASMVLLYAVKGSPIDLLSHLSFSAHMVQMALLYLVIPPLVIKGIPNWLWRGILRIPPIHFIFKLAAKPLVAIILFNFVFSMYHMPVVFETVKSHWFYHGIMTTTIFILALLMWWPMLTTIQEWMKLSHLQKIGCIFLGGVLLTPACALLIFADVPLYSTYTDPDAWAQALALCVPADVLASANIGSPEMFQWLPVQEDQQLGGVLMKIMQEIVYGIVLFRVFFAWFNRENRKVDELPEEYRLTEDPQPTK</sequence>
<evidence type="ECO:0000256" key="3">
    <source>
        <dbReference type="ARBA" id="ARBA00022692"/>
    </source>
</evidence>
<dbReference type="AlphaFoldDB" id="A0A4V3D619"/>